<protein>
    <submittedName>
        <fullName evidence="2">Uncharacterized protein</fullName>
    </submittedName>
</protein>
<feature type="compositionally biased region" description="Low complexity" evidence="1">
    <location>
        <begin position="277"/>
        <end position="286"/>
    </location>
</feature>
<comment type="caution">
    <text evidence="2">The sequence shown here is derived from an EMBL/GenBank/DDBJ whole genome shotgun (WGS) entry which is preliminary data.</text>
</comment>
<gene>
    <name evidence="2" type="ORF">BJX67DRAFT_383582</name>
</gene>
<feature type="region of interest" description="Disordered" evidence="1">
    <location>
        <begin position="277"/>
        <end position="300"/>
    </location>
</feature>
<evidence type="ECO:0000313" key="2">
    <source>
        <dbReference type="EMBL" id="KAL2864741.1"/>
    </source>
</evidence>
<organism evidence="2 3">
    <name type="scientific">Aspergillus lucknowensis</name>
    <dbReference type="NCBI Taxonomy" id="176173"/>
    <lineage>
        <taxon>Eukaryota</taxon>
        <taxon>Fungi</taxon>
        <taxon>Dikarya</taxon>
        <taxon>Ascomycota</taxon>
        <taxon>Pezizomycotina</taxon>
        <taxon>Eurotiomycetes</taxon>
        <taxon>Eurotiomycetidae</taxon>
        <taxon>Eurotiales</taxon>
        <taxon>Aspergillaceae</taxon>
        <taxon>Aspergillus</taxon>
        <taxon>Aspergillus subgen. Nidulantes</taxon>
    </lineage>
</organism>
<accession>A0ABR4LJM6</accession>
<feature type="compositionally biased region" description="Basic and acidic residues" evidence="1">
    <location>
        <begin position="291"/>
        <end position="300"/>
    </location>
</feature>
<reference evidence="2 3" key="1">
    <citation type="submission" date="2024-07" db="EMBL/GenBank/DDBJ databases">
        <title>Section-level genome sequencing and comparative genomics of Aspergillus sections Usti and Cavernicolus.</title>
        <authorList>
            <consortium name="Lawrence Berkeley National Laboratory"/>
            <person name="Nybo J.L."/>
            <person name="Vesth T.C."/>
            <person name="Theobald S."/>
            <person name="Frisvad J.C."/>
            <person name="Larsen T.O."/>
            <person name="Kjaerboelling I."/>
            <person name="Rothschild-Mancinelli K."/>
            <person name="Lyhne E.K."/>
            <person name="Kogle M.E."/>
            <person name="Barry K."/>
            <person name="Clum A."/>
            <person name="Na H."/>
            <person name="Ledsgaard L."/>
            <person name="Lin J."/>
            <person name="Lipzen A."/>
            <person name="Kuo A."/>
            <person name="Riley R."/>
            <person name="Mondo S."/>
            <person name="Labutti K."/>
            <person name="Haridas S."/>
            <person name="Pangalinan J."/>
            <person name="Salamov A.A."/>
            <person name="Simmons B.A."/>
            <person name="Magnuson J.K."/>
            <person name="Chen J."/>
            <person name="Drula E."/>
            <person name="Henrissat B."/>
            <person name="Wiebenga A."/>
            <person name="Lubbers R.J."/>
            <person name="Gomes A.C."/>
            <person name="Macurrencykelacurrency M.R."/>
            <person name="Stajich J."/>
            <person name="Grigoriev I.V."/>
            <person name="Mortensen U.H."/>
            <person name="De Vries R.P."/>
            <person name="Baker S.E."/>
            <person name="Andersen M.R."/>
        </authorList>
    </citation>
    <scope>NUCLEOTIDE SEQUENCE [LARGE SCALE GENOMIC DNA]</scope>
    <source>
        <strain evidence="2 3">CBS 449.75</strain>
    </source>
</reference>
<dbReference type="RefSeq" id="XP_070883720.1">
    <property type="nucleotide sequence ID" value="XM_071033485.1"/>
</dbReference>
<name>A0ABR4LJM6_9EURO</name>
<sequence>MECIALPPEQLALALAIVKAKPVGLDIKEYILQTREFIKASKNADVFQTPEKFFDSVGFWKRAYEKSEAEQGKLLDKIYELEERNEALIARVRSREDASLGTAVQSASESKATRKRAKTELCSAMDISATATDIPALDNPGDSRAPFMRQIYVLRKALQKRWDCRNIAQAAVNLCERSANEIKSALPQQSSGQTRAKPRGPALSRAQLSHLELTLYGVESAMSLLLQALKKLTVPEPQGSEAGLLTIHIVRLYETTMNVLEQYCKIWAHTRLSQSSRSSQKLTTRSARAKARVEPEVQSEAEKEGAMQLASFLNRMLTSLGPDHLEQRNLMEGFLCVLLTRVGKLLSVFAFQDLELRPDLRTEPSKLPLPPGLVGMQLDDESLEAARTEAKHVIWLLERSLGALSICSSVPDPGAPGDHLSRTPFISGVKAKLQSTLARAVFGDEVDYGPSFERPSLPKDIEIDKVLGSHEIPELSAPEWYIQEVWRLIGWEVLMEGRLS</sequence>
<dbReference type="GeneID" id="98148557"/>
<dbReference type="EMBL" id="JBFXLQ010000038">
    <property type="protein sequence ID" value="KAL2864741.1"/>
    <property type="molecule type" value="Genomic_DNA"/>
</dbReference>
<evidence type="ECO:0000313" key="3">
    <source>
        <dbReference type="Proteomes" id="UP001610432"/>
    </source>
</evidence>
<evidence type="ECO:0000256" key="1">
    <source>
        <dbReference type="SAM" id="MobiDB-lite"/>
    </source>
</evidence>
<proteinExistence type="predicted"/>
<dbReference type="Proteomes" id="UP001610432">
    <property type="component" value="Unassembled WGS sequence"/>
</dbReference>
<keyword evidence="3" id="KW-1185">Reference proteome</keyword>